<dbReference type="KEGG" id="cqu:CpipJ_CPIJ016018"/>
<reference evidence="1" key="1">
    <citation type="submission" date="2007-03" db="EMBL/GenBank/DDBJ databases">
        <title>Annotation of Culex pipiens quinquefasciatus.</title>
        <authorList>
            <consortium name="The Broad Institute Genome Sequencing Platform"/>
            <person name="Atkinson P.W."/>
            <person name="Hemingway J."/>
            <person name="Christensen B.M."/>
            <person name="Higgs S."/>
            <person name="Kodira C."/>
            <person name="Hannick L."/>
            <person name="Megy K."/>
            <person name="O'Leary S."/>
            <person name="Pearson M."/>
            <person name="Haas B.J."/>
            <person name="Mauceli E."/>
            <person name="Wortman J.R."/>
            <person name="Lee N.H."/>
            <person name="Guigo R."/>
            <person name="Stanke M."/>
            <person name="Alvarado L."/>
            <person name="Amedeo P."/>
            <person name="Antoine C.H."/>
            <person name="Arensburger P."/>
            <person name="Bidwell S.L."/>
            <person name="Crawford M."/>
            <person name="Camaro F."/>
            <person name="Devon K."/>
            <person name="Engels R."/>
            <person name="Hammond M."/>
            <person name="Howarth C."/>
            <person name="Koehrsen M."/>
            <person name="Lawson D."/>
            <person name="Montgomery P."/>
            <person name="Nene V."/>
            <person name="Nusbaum C."/>
            <person name="Puiu D."/>
            <person name="Romero-Severson J."/>
            <person name="Severson D.W."/>
            <person name="Shumway M."/>
            <person name="Sisk P."/>
            <person name="Stolte C."/>
            <person name="Zeng Q."/>
            <person name="Eisenstadt E."/>
            <person name="Fraser-Liggett C."/>
            <person name="Strausberg R."/>
            <person name="Galagan J."/>
            <person name="Birren B."/>
            <person name="Collins F.H."/>
        </authorList>
    </citation>
    <scope>NUCLEOTIDE SEQUENCE [LARGE SCALE GENOMIC DNA]</scope>
    <source>
        <strain evidence="1">JHB</strain>
    </source>
</reference>
<accession>B0X9G2</accession>
<dbReference type="EMBL" id="DS232535">
    <property type="protein sequence ID" value="EDS43130.1"/>
    <property type="molecule type" value="Genomic_DNA"/>
</dbReference>
<dbReference type="EnsemblMetazoa" id="CPIJ016018-RA">
    <property type="protein sequence ID" value="CPIJ016018-PA"/>
    <property type="gene ID" value="CPIJ016018"/>
</dbReference>
<evidence type="ECO:0000313" key="1">
    <source>
        <dbReference type="EMBL" id="EDS43130.1"/>
    </source>
</evidence>
<dbReference type="InParanoid" id="B0X9G2"/>
<proteinExistence type="predicted"/>
<keyword evidence="1" id="KW-0689">Ribosomal protein</keyword>
<dbReference type="VEuPathDB" id="VectorBase:CPIJ016018"/>
<dbReference type="Proteomes" id="UP000002320">
    <property type="component" value="Unassembled WGS sequence"/>
</dbReference>
<dbReference type="SUPFAM" id="SSF54814">
    <property type="entry name" value="Prokaryotic type KH domain (KH-domain type II)"/>
    <property type="match status" value="1"/>
</dbReference>
<protein>
    <submittedName>
        <fullName evidence="1 2">Ribosomal protein S3</fullName>
    </submittedName>
</protein>
<dbReference type="AlphaFoldDB" id="B0X9G2"/>
<dbReference type="Gene3D" id="3.30.300.20">
    <property type="match status" value="1"/>
</dbReference>
<name>B0X9G2_CULQU</name>
<evidence type="ECO:0000313" key="3">
    <source>
        <dbReference type="Proteomes" id="UP000002320"/>
    </source>
</evidence>
<dbReference type="GO" id="GO:0003723">
    <property type="term" value="F:RNA binding"/>
    <property type="evidence" value="ECO:0007669"/>
    <property type="project" value="InterPro"/>
</dbReference>
<evidence type="ECO:0000313" key="2">
    <source>
        <dbReference type="EnsemblMetazoa" id="CPIJ016018-PA"/>
    </source>
</evidence>
<gene>
    <name evidence="2" type="primary">6049548</name>
    <name evidence="1" type="ORF">CpipJ_CPIJ016018</name>
</gene>
<keyword evidence="3" id="KW-1185">Reference proteome</keyword>
<organism>
    <name type="scientific">Culex quinquefasciatus</name>
    <name type="common">Southern house mosquito</name>
    <name type="synonym">Culex pungens</name>
    <dbReference type="NCBI Taxonomy" id="7176"/>
    <lineage>
        <taxon>Eukaryota</taxon>
        <taxon>Metazoa</taxon>
        <taxon>Ecdysozoa</taxon>
        <taxon>Arthropoda</taxon>
        <taxon>Hexapoda</taxon>
        <taxon>Insecta</taxon>
        <taxon>Pterygota</taxon>
        <taxon>Neoptera</taxon>
        <taxon>Endopterygota</taxon>
        <taxon>Diptera</taxon>
        <taxon>Nematocera</taxon>
        <taxon>Culicoidea</taxon>
        <taxon>Culicidae</taxon>
        <taxon>Culicinae</taxon>
        <taxon>Culicini</taxon>
        <taxon>Culex</taxon>
        <taxon>Culex</taxon>
    </lineage>
</organism>
<dbReference type="eggNOG" id="KOG3181">
    <property type="taxonomic scope" value="Eukaryota"/>
</dbReference>
<reference evidence="2" key="2">
    <citation type="submission" date="2020-05" db="UniProtKB">
        <authorList>
            <consortium name="EnsemblMetazoa"/>
        </authorList>
    </citation>
    <scope>IDENTIFICATION</scope>
    <source>
        <strain evidence="2">JHB</strain>
    </source>
</reference>
<dbReference type="GO" id="GO:0005840">
    <property type="term" value="C:ribosome"/>
    <property type="evidence" value="ECO:0007669"/>
    <property type="project" value="UniProtKB-KW"/>
</dbReference>
<dbReference type="InterPro" id="IPR009019">
    <property type="entry name" value="KH_sf_prok-type"/>
</dbReference>
<keyword evidence="1" id="KW-0687">Ribonucleoprotein</keyword>
<dbReference type="HOGENOM" id="CLU_1027639_0_0_1"/>
<sequence length="271" mass="29541">MTKPLRARTVACPGHPATLLSQGVEEPEQKTRMAPVGITSIGLRWTVPRPSLMALQLNRRILCCFPIPANTHGLDPAVLHLGSLKLYKTFVKLVSVSKTTAPTTRQRQARGTLPKLAVLERGSLANSAVLPGTGILPKKGANSELSDFYCSFEDRVPSQTGTKSDAPKTYANHANTGTNAVSTPLFPLPGRRPTRPHHWTNPEQLVESAFPHFGQFGINRWAETSKAGMFLAELNEFLTRQLVANGYSGVEVRVTPTRTEIIIMATCTFSS</sequence>
<dbReference type="InterPro" id="IPR015946">
    <property type="entry name" value="KH_dom-like_a/b"/>
</dbReference>
<dbReference type="STRING" id="7176.B0X9G2"/>